<proteinExistence type="predicted"/>
<accession>A0ABY5I418</accession>
<dbReference type="RefSeq" id="WP_290140029.1">
    <property type="nucleotide sequence ID" value="NZ_CP101620.1"/>
</dbReference>
<dbReference type="Proteomes" id="UP001060112">
    <property type="component" value="Chromosome"/>
</dbReference>
<sequence>MFHTYVEKVDYQYCMHGENEELIIDGYEFYQKGKVQGYGRGRITAVQPQFFKKNDEMIVTLILKDESLSQMLKIENDNQVVYLEEQTGKHIFDEQSIQNAKLQIEIQRQNKSVYHQTIEMKNQDMSTYTSANKDYTLTNIYVTKNWLKTGAFSCKDQELAKKYPYMIINYLYIKDKTQQDQINDYERFVYLKGKTEDFLNGQIEDIGYYDGVESLLDMQLCCVITLMKSEDDIEPYTFMLPLNPVRKGE</sequence>
<keyword evidence="2" id="KW-1185">Reference proteome</keyword>
<evidence type="ECO:0000313" key="2">
    <source>
        <dbReference type="Proteomes" id="UP001060112"/>
    </source>
</evidence>
<dbReference type="EMBL" id="CP101620">
    <property type="protein sequence ID" value="UTY39134.1"/>
    <property type="molecule type" value="Genomic_DNA"/>
</dbReference>
<gene>
    <name evidence="1" type="ORF">NMU03_16445</name>
</gene>
<organism evidence="1 2">
    <name type="scientific">Allocoprobacillus halotolerans</name>
    <dbReference type="NCBI Taxonomy" id="2944914"/>
    <lineage>
        <taxon>Bacteria</taxon>
        <taxon>Bacillati</taxon>
        <taxon>Bacillota</taxon>
        <taxon>Erysipelotrichia</taxon>
        <taxon>Erysipelotrichales</taxon>
        <taxon>Erysipelotrichaceae</taxon>
        <taxon>Allocoprobacillus</taxon>
    </lineage>
</organism>
<evidence type="ECO:0000313" key="1">
    <source>
        <dbReference type="EMBL" id="UTY39134.1"/>
    </source>
</evidence>
<name>A0ABY5I418_9FIRM</name>
<reference evidence="1" key="1">
    <citation type="submission" date="2022-07" db="EMBL/GenBank/DDBJ databases">
        <title>Faecal culturing of patients with breast cancer.</title>
        <authorList>
            <person name="Teng N.M.Y."/>
            <person name="Kiu R."/>
            <person name="Evans R."/>
            <person name="Baker D.J."/>
            <person name="Zenner C."/>
            <person name="Robinson S.D."/>
            <person name="Hall L.J."/>
        </authorList>
    </citation>
    <scope>NUCLEOTIDE SEQUENCE</scope>
    <source>
        <strain evidence="1">LH1062</strain>
    </source>
</reference>
<protein>
    <submittedName>
        <fullName evidence="1">Uncharacterized protein</fullName>
    </submittedName>
</protein>